<feature type="region of interest" description="Disordered" evidence="3">
    <location>
        <begin position="160"/>
        <end position="205"/>
    </location>
</feature>
<feature type="domain" description="PX" evidence="4">
    <location>
        <begin position="1"/>
        <end position="108"/>
    </location>
</feature>
<proteinExistence type="predicted"/>
<name>A0A7S3H9J0_9STRA</name>
<dbReference type="EMBL" id="HBIC01035037">
    <property type="protein sequence ID" value="CAE0289053.1"/>
    <property type="molecule type" value="Transcribed_RNA"/>
</dbReference>
<evidence type="ECO:0000256" key="2">
    <source>
        <dbReference type="ARBA" id="ARBA00022490"/>
    </source>
</evidence>
<evidence type="ECO:0000256" key="1">
    <source>
        <dbReference type="ARBA" id="ARBA00004496"/>
    </source>
</evidence>
<organism evidence="5">
    <name type="scientific">Spumella elongata</name>
    <dbReference type="NCBI Taxonomy" id="89044"/>
    <lineage>
        <taxon>Eukaryota</taxon>
        <taxon>Sar</taxon>
        <taxon>Stramenopiles</taxon>
        <taxon>Ochrophyta</taxon>
        <taxon>Chrysophyceae</taxon>
        <taxon>Chromulinales</taxon>
        <taxon>Chromulinaceae</taxon>
        <taxon>Spumella</taxon>
    </lineage>
</organism>
<dbReference type="PANTHER" id="PTHR22999">
    <property type="entry name" value="PX SERINE/THREONINE KINASE PXK"/>
    <property type="match status" value="1"/>
</dbReference>
<dbReference type="CDD" id="cd06093">
    <property type="entry name" value="PX_domain"/>
    <property type="match status" value="1"/>
</dbReference>
<dbReference type="InterPro" id="IPR036871">
    <property type="entry name" value="PX_dom_sf"/>
</dbReference>
<dbReference type="AlphaFoldDB" id="A0A7S3H9J0"/>
<dbReference type="PANTHER" id="PTHR22999:SF23">
    <property type="entry name" value="SORTING NEXIN-16"/>
    <property type="match status" value="1"/>
</dbReference>
<reference evidence="5" key="1">
    <citation type="submission" date="2021-01" db="EMBL/GenBank/DDBJ databases">
        <authorList>
            <person name="Corre E."/>
            <person name="Pelletier E."/>
            <person name="Niang G."/>
            <person name="Scheremetjew M."/>
            <person name="Finn R."/>
            <person name="Kale V."/>
            <person name="Holt S."/>
            <person name="Cochrane G."/>
            <person name="Meng A."/>
            <person name="Brown T."/>
            <person name="Cohen L."/>
        </authorList>
    </citation>
    <scope>NUCLEOTIDE SEQUENCE</scope>
    <source>
        <strain evidence="5">CCAP 955/1</strain>
    </source>
</reference>
<feature type="compositionally biased region" description="Polar residues" evidence="3">
    <location>
        <begin position="160"/>
        <end position="170"/>
    </location>
</feature>
<comment type="subcellular location">
    <subcellularLocation>
        <location evidence="1">Cytoplasm</location>
    </subcellularLocation>
</comment>
<gene>
    <name evidence="5" type="ORF">SELO1098_LOCUS17896</name>
</gene>
<dbReference type="PROSITE" id="PS50195">
    <property type="entry name" value="PX"/>
    <property type="match status" value="1"/>
</dbReference>
<dbReference type="InterPro" id="IPR051837">
    <property type="entry name" value="SortingNexin/PXDomain-PKLike"/>
</dbReference>
<dbReference type="SUPFAM" id="SSF64268">
    <property type="entry name" value="PX domain"/>
    <property type="match status" value="1"/>
</dbReference>
<dbReference type="InterPro" id="IPR001683">
    <property type="entry name" value="PX_dom"/>
</dbReference>
<evidence type="ECO:0000259" key="4">
    <source>
        <dbReference type="PROSITE" id="PS50195"/>
    </source>
</evidence>
<sequence length="406" mass="46074">MTTVTADIQKYEICDGNIYYFIKVVYNGREWAVRKRYSDFSRLDEFLHRDGYNLSYALPSKQFWKTFDKKTLIERQKGLQSYLNILLKSTVSSDNSLVKEFLEVDHNRLQHARKQSFHALKRTERMESVISYMSRSVIYIPVKNTNVVINTAAITRPTSTSLSLQRSNTLTRDRQSSNASGRDRQGSAAVPPPSPNFNRYGAGPHMEKSKSLSFSMKFSFSSNSRGTSFATMERKAAVNPDYSVTSNKSSSVDVATLKDLLKKEAYEYGVTALWDKYKHETEQILQESDYIYNAHGSNSKDGRRSALPLSYFRTKTTDSPSVSARKGPAALLASMHAPIKNTAEDSLEQFLDAKFRPAKTKSFTEKYGTGQDSAEDIKMATATMNFVALQRKYEALVFLKDEYPQT</sequence>
<evidence type="ECO:0000313" key="5">
    <source>
        <dbReference type="EMBL" id="CAE0289053.1"/>
    </source>
</evidence>
<dbReference type="Gene3D" id="3.30.1520.10">
    <property type="entry name" value="Phox-like domain"/>
    <property type="match status" value="1"/>
</dbReference>
<dbReference type="GO" id="GO:0005737">
    <property type="term" value="C:cytoplasm"/>
    <property type="evidence" value="ECO:0007669"/>
    <property type="project" value="UniProtKB-SubCell"/>
</dbReference>
<dbReference type="GO" id="GO:0035091">
    <property type="term" value="F:phosphatidylinositol binding"/>
    <property type="evidence" value="ECO:0007669"/>
    <property type="project" value="InterPro"/>
</dbReference>
<feature type="compositionally biased region" description="Basic and acidic residues" evidence="3">
    <location>
        <begin position="171"/>
        <end position="185"/>
    </location>
</feature>
<dbReference type="SMART" id="SM00312">
    <property type="entry name" value="PX"/>
    <property type="match status" value="1"/>
</dbReference>
<dbReference type="Pfam" id="PF00787">
    <property type="entry name" value="PX"/>
    <property type="match status" value="1"/>
</dbReference>
<evidence type="ECO:0000256" key="3">
    <source>
        <dbReference type="SAM" id="MobiDB-lite"/>
    </source>
</evidence>
<protein>
    <recommendedName>
        <fullName evidence="4">PX domain-containing protein</fullName>
    </recommendedName>
</protein>
<accession>A0A7S3H9J0</accession>
<keyword evidence="2" id="KW-0963">Cytoplasm</keyword>